<protein>
    <submittedName>
        <fullName evidence="2">Predicted protein</fullName>
    </submittedName>
</protein>
<proteinExistence type="predicted"/>
<reference evidence="3" key="1">
    <citation type="submission" date="2008-07" db="EMBL/GenBank/DDBJ databases">
        <title>Annotation of Ajellomyces capsulatus strain H88.</title>
        <authorList>
            <person name="Champion M."/>
            <person name="Cuomo C."/>
            <person name="Ma L.-J."/>
            <person name="Henn M.R."/>
            <person name="Sil A."/>
            <person name="Goldman B."/>
            <person name="Young S.K."/>
            <person name="Kodira C.D."/>
            <person name="Zeng Q."/>
            <person name="Koehrsen M."/>
            <person name="Alvarado L."/>
            <person name="Berlin A."/>
            <person name="Borenstein D."/>
            <person name="Chen Z."/>
            <person name="Engels R."/>
            <person name="Freedman E."/>
            <person name="Gellesch M."/>
            <person name="Goldberg J."/>
            <person name="Griggs A."/>
            <person name="Gujja S."/>
            <person name="Heiman D."/>
            <person name="Hepburn T."/>
            <person name="Howarth C."/>
            <person name="Jen D."/>
            <person name="Larson L."/>
            <person name="Lewis B."/>
            <person name="Mehta T."/>
            <person name="Park D."/>
            <person name="Pearson M."/>
            <person name="Roberts A."/>
            <person name="Saif S."/>
            <person name="Shea T."/>
            <person name="Shenoy N."/>
            <person name="Sisk P."/>
            <person name="Stolte C."/>
            <person name="Sykes S."/>
            <person name="Walk T."/>
            <person name="White J."/>
            <person name="Yandava C."/>
            <person name="Klein B."/>
            <person name="McEwen J.G."/>
            <person name="Puccia R."/>
            <person name="Goldman G.H."/>
            <person name="Felipe M.S."/>
            <person name="Nino-Vega G."/>
            <person name="San-Blas G."/>
            <person name="Taylor J."/>
            <person name="Mendoza L."/>
            <person name="Galagan J."/>
            <person name="Nusbaum C."/>
            <person name="Birren B."/>
        </authorList>
    </citation>
    <scope>NUCLEOTIDE SEQUENCE [LARGE SCALE GENOMIC DNA]</scope>
    <source>
        <strain evidence="3">H88</strain>
    </source>
</reference>
<evidence type="ECO:0000313" key="3">
    <source>
        <dbReference type="Proteomes" id="UP000008142"/>
    </source>
</evidence>
<dbReference type="OMA" id="PGWMESA"/>
<evidence type="ECO:0000256" key="1">
    <source>
        <dbReference type="SAM" id="MobiDB-lite"/>
    </source>
</evidence>
<evidence type="ECO:0000313" key="2">
    <source>
        <dbReference type="EMBL" id="EGC48469.1"/>
    </source>
</evidence>
<feature type="compositionally biased region" description="Polar residues" evidence="1">
    <location>
        <begin position="59"/>
        <end position="74"/>
    </location>
</feature>
<dbReference type="HOGENOM" id="CLU_1668881_0_0_1"/>
<feature type="compositionally biased region" description="Basic and acidic residues" evidence="1">
    <location>
        <begin position="75"/>
        <end position="90"/>
    </location>
</feature>
<gene>
    <name evidence="2" type="ORF">HCEG_07684</name>
</gene>
<sequence>MLHKDRVAGALETAQGRHVTTLSLVEKIPSNFLHSTLKQLCCLSPLSSSGSPLVIEGQSRGSDGSPQQASQKTSVTERDGSDQRGLDERLGKILPSPLLGMSVDKGISAPIHVVKAKRATSAFSAVVRTPGWMESASIQTLCRLSKPTSRSRKLNSQV</sequence>
<dbReference type="EMBL" id="DS990641">
    <property type="protein sequence ID" value="EGC48469.1"/>
    <property type="molecule type" value="Genomic_DNA"/>
</dbReference>
<dbReference type="AlphaFoldDB" id="F0URE2"/>
<dbReference type="Proteomes" id="UP000008142">
    <property type="component" value="Unassembled WGS sequence"/>
</dbReference>
<name>F0URE2_AJEC8</name>
<feature type="region of interest" description="Disordered" evidence="1">
    <location>
        <begin position="53"/>
        <end position="90"/>
    </location>
</feature>
<accession>F0URE2</accession>
<organism evidence="3">
    <name type="scientific">Ajellomyces capsulatus (strain H88)</name>
    <name type="common">Darling's disease fungus</name>
    <name type="synonym">Histoplasma capsulatum</name>
    <dbReference type="NCBI Taxonomy" id="544711"/>
    <lineage>
        <taxon>Eukaryota</taxon>
        <taxon>Fungi</taxon>
        <taxon>Dikarya</taxon>
        <taxon>Ascomycota</taxon>
        <taxon>Pezizomycotina</taxon>
        <taxon>Eurotiomycetes</taxon>
        <taxon>Eurotiomycetidae</taxon>
        <taxon>Onygenales</taxon>
        <taxon>Ajellomycetaceae</taxon>
        <taxon>Histoplasma</taxon>
    </lineage>
</organism>